<dbReference type="SUPFAM" id="SSF102114">
    <property type="entry name" value="Radical SAM enzymes"/>
    <property type="match status" value="1"/>
</dbReference>
<gene>
    <name evidence="8" type="ORF">SAMN04489757_11228</name>
</gene>
<keyword evidence="9" id="KW-1185">Reference proteome</keyword>
<evidence type="ECO:0000256" key="1">
    <source>
        <dbReference type="ARBA" id="ARBA00001966"/>
    </source>
</evidence>
<dbReference type="SFLD" id="SFLDF00289">
    <property type="entry name" value="anaerobic_Cys-type_sulfatase-m"/>
    <property type="match status" value="1"/>
</dbReference>
<dbReference type="InterPro" id="IPR023885">
    <property type="entry name" value="4Fe4S-binding_SPASM_dom"/>
</dbReference>
<dbReference type="SFLD" id="SFLDG01067">
    <property type="entry name" value="SPASM/twitch_domain_containing"/>
    <property type="match status" value="1"/>
</dbReference>
<dbReference type="STRING" id="1527.SAMN04489757_11228"/>
<dbReference type="SFLD" id="SFLDG01072">
    <property type="entry name" value="dehydrogenase_like"/>
    <property type="match status" value="1"/>
</dbReference>
<dbReference type="SFLD" id="SFLDG01386">
    <property type="entry name" value="main_SPASM_domain-containing"/>
    <property type="match status" value="1"/>
</dbReference>
<keyword evidence="3" id="KW-0479">Metal-binding</keyword>
<keyword evidence="2" id="KW-0949">S-adenosyl-L-methionine</keyword>
<dbReference type="Pfam" id="PF13186">
    <property type="entry name" value="SPASM"/>
    <property type="match status" value="1"/>
</dbReference>
<sequence length="369" mass="43552">MNQFSMLIKPASSLCNMRCKYCFYSDVSEHREVKSNGIMNQETTDFLIDRTFEYVKKPCIITFAFQGGEPTVAGYDYFEYFTRRVEEVNKGQNKIQYSIQTNGQLMDEKFCKLFRKYNFLVGLSQDGPKEFHDVNRLGADKKGTFEHTNRAIKLMDQFHVEYNILSVITKQMAKKPQTLFRYYERRKFQYVQLIPCLKSLDFSPNDPLNKYDLTPHEYAWFLIDFFQQWYVAFKNNQYISIRQFDNLVYMLKGRPAEQCGILGHCSVQCVIEADGSVYPCDFYVLDDFKLGNLKENSFETMIQSSAAQKFLKFETPKNPLCKTCQVYPMCGGGCKRYRSFYAEEDNYCPYQDFLYQVYPKLEEIARFVN</sequence>
<dbReference type="SFLD" id="SFLDG01384">
    <property type="entry name" value="thioether_bond_formation_requi"/>
    <property type="match status" value="1"/>
</dbReference>
<dbReference type="GO" id="GO:0051536">
    <property type="term" value="F:iron-sulfur cluster binding"/>
    <property type="evidence" value="ECO:0007669"/>
    <property type="project" value="UniProtKB-KW"/>
</dbReference>
<dbReference type="PANTHER" id="PTHR43273:SF3">
    <property type="entry name" value="ANAEROBIC SULFATASE-MATURATING ENZYME HOMOLOG ASLB-RELATED"/>
    <property type="match status" value="1"/>
</dbReference>
<keyword evidence="4" id="KW-0408">Iron</keyword>
<dbReference type="AlphaFoldDB" id="A0A1I5F4C4"/>
<comment type="similarity">
    <text evidence="6">Belongs to the radical SAM superfamily. Anaerobic sulfatase-maturating enzyme family.</text>
</comment>
<evidence type="ECO:0000313" key="8">
    <source>
        <dbReference type="EMBL" id="SFO18577.1"/>
    </source>
</evidence>
<dbReference type="CDD" id="cd01335">
    <property type="entry name" value="Radical_SAM"/>
    <property type="match status" value="1"/>
</dbReference>
<evidence type="ECO:0000259" key="7">
    <source>
        <dbReference type="PROSITE" id="PS51918"/>
    </source>
</evidence>
<evidence type="ECO:0000256" key="2">
    <source>
        <dbReference type="ARBA" id="ARBA00022691"/>
    </source>
</evidence>
<accession>A0A1I5F4C4</accession>
<dbReference type="InterPro" id="IPR007197">
    <property type="entry name" value="rSAM"/>
</dbReference>
<dbReference type="PROSITE" id="PS51918">
    <property type="entry name" value="RADICAL_SAM"/>
    <property type="match status" value="1"/>
</dbReference>
<dbReference type="PANTHER" id="PTHR43273">
    <property type="entry name" value="ANAEROBIC SULFATASE-MATURATING ENZYME HOMOLOG ASLB-RELATED"/>
    <property type="match status" value="1"/>
</dbReference>
<dbReference type="Proteomes" id="UP000198806">
    <property type="component" value="Unassembled WGS sequence"/>
</dbReference>
<dbReference type="EMBL" id="FOWD01000012">
    <property type="protein sequence ID" value="SFO18577.1"/>
    <property type="molecule type" value="Genomic_DNA"/>
</dbReference>
<dbReference type="RefSeq" id="WP_091686103.1">
    <property type="nucleotide sequence ID" value="NZ_BAABFM010000014.1"/>
</dbReference>
<evidence type="ECO:0000256" key="6">
    <source>
        <dbReference type="ARBA" id="ARBA00023601"/>
    </source>
</evidence>
<evidence type="ECO:0000313" key="9">
    <source>
        <dbReference type="Proteomes" id="UP000198806"/>
    </source>
</evidence>
<dbReference type="InterPro" id="IPR013785">
    <property type="entry name" value="Aldolase_TIM"/>
</dbReference>
<reference evidence="8 9" key="1">
    <citation type="submission" date="2016-10" db="EMBL/GenBank/DDBJ databases">
        <authorList>
            <person name="de Groot N.N."/>
        </authorList>
    </citation>
    <scope>NUCLEOTIDE SEQUENCE [LARGE SCALE GENOMIC DNA]</scope>
    <source>
        <strain evidence="8 9">DSM 1283</strain>
    </source>
</reference>
<dbReference type="GO" id="GO:0046872">
    <property type="term" value="F:metal ion binding"/>
    <property type="evidence" value="ECO:0007669"/>
    <property type="project" value="UniProtKB-KW"/>
</dbReference>
<dbReference type="Gene3D" id="3.20.20.70">
    <property type="entry name" value="Aldolase class I"/>
    <property type="match status" value="1"/>
</dbReference>
<evidence type="ECO:0000256" key="3">
    <source>
        <dbReference type="ARBA" id="ARBA00022723"/>
    </source>
</evidence>
<dbReference type="Pfam" id="PF04055">
    <property type="entry name" value="Radical_SAM"/>
    <property type="match status" value="1"/>
</dbReference>
<protein>
    <recommendedName>
        <fullName evidence="7">Radical SAM core domain-containing protein</fullName>
    </recommendedName>
</protein>
<dbReference type="InterPro" id="IPR058240">
    <property type="entry name" value="rSAM_sf"/>
</dbReference>
<dbReference type="GO" id="GO:0016491">
    <property type="term" value="F:oxidoreductase activity"/>
    <property type="evidence" value="ECO:0007669"/>
    <property type="project" value="InterPro"/>
</dbReference>
<evidence type="ECO:0000256" key="5">
    <source>
        <dbReference type="ARBA" id="ARBA00023014"/>
    </source>
</evidence>
<name>A0A1I5F4C4_9FIRM</name>
<dbReference type="OrthoDB" id="9808591at2"/>
<dbReference type="SFLD" id="SFLDS00029">
    <property type="entry name" value="Radical_SAM"/>
    <property type="match status" value="1"/>
</dbReference>
<comment type="cofactor">
    <cofactor evidence="1">
        <name>[4Fe-4S] cluster</name>
        <dbReference type="ChEBI" id="CHEBI:49883"/>
    </cofactor>
</comment>
<keyword evidence="5" id="KW-0411">Iron-sulfur</keyword>
<organism evidence="8 9">
    <name type="scientific">Anaerocolumna aminovalerica</name>
    <dbReference type="NCBI Taxonomy" id="1527"/>
    <lineage>
        <taxon>Bacteria</taxon>
        <taxon>Bacillati</taxon>
        <taxon>Bacillota</taxon>
        <taxon>Clostridia</taxon>
        <taxon>Lachnospirales</taxon>
        <taxon>Lachnospiraceae</taxon>
        <taxon>Anaerocolumna</taxon>
    </lineage>
</organism>
<dbReference type="InterPro" id="IPR034485">
    <property type="entry name" value="Anaerobic_Cys-type_sulfatase-m"/>
</dbReference>
<feature type="domain" description="Radical SAM core" evidence="7">
    <location>
        <begin position="1"/>
        <end position="234"/>
    </location>
</feature>
<dbReference type="InterPro" id="IPR023867">
    <property type="entry name" value="Sulphatase_maturase_rSAM"/>
</dbReference>
<proteinExistence type="inferred from homology"/>
<evidence type="ECO:0000256" key="4">
    <source>
        <dbReference type="ARBA" id="ARBA00023004"/>
    </source>
</evidence>
<dbReference type="NCBIfam" id="TIGR04085">
    <property type="entry name" value="rSAM_more_4Fe4S"/>
    <property type="match status" value="1"/>
</dbReference>